<reference evidence="1 2" key="1">
    <citation type="journal article" date="2024" name="bioRxiv">
        <title>A reference genome for Trichogramma kaykai: A tiny desert-dwelling parasitoid wasp with competing sex-ratio distorters.</title>
        <authorList>
            <person name="Culotta J."/>
            <person name="Lindsey A.R."/>
        </authorList>
    </citation>
    <scope>NUCLEOTIDE SEQUENCE [LARGE SCALE GENOMIC DNA]</scope>
    <source>
        <strain evidence="1 2">KSX58</strain>
    </source>
</reference>
<protein>
    <recommendedName>
        <fullName evidence="3">Integrase catalytic domain-containing protein</fullName>
    </recommendedName>
</protein>
<organism evidence="1 2">
    <name type="scientific">Trichogramma kaykai</name>
    <dbReference type="NCBI Taxonomy" id="54128"/>
    <lineage>
        <taxon>Eukaryota</taxon>
        <taxon>Metazoa</taxon>
        <taxon>Ecdysozoa</taxon>
        <taxon>Arthropoda</taxon>
        <taxon>Hexapoda</taxon>
        <taxon>Insecta</taxon>
        <taxon>Pterygota</taxon>
        <taxon>Neoptera</taxon>
        <taxon>Endopterygota</taxon>
        <taxon>Hymenoptera</taxon>
        <taxon>Apocrita</taxon>
        <taxon>Proctotrupomorpha</taxon>
        <taxon>Chalcidoidea</taxon>
        <taxon>Trichogrammatidae</taxon>
        <taxon>Trichogramma</taxon>
    </lineage>
</organism>
<comment type="caution">
    <text evidence="1">The sequence shown here is derived from an EMBL/GenBank/DDBJ whole genome shotgun (WGS) entry which is preliminary data.</text>
</comment>
<evidence type="ECO:0000313" key="1">
    <source>
        <dbReference type="EMBL" id="KAL3392221.1"/>
    </source>
</evidence>
<evidence type="ECO:0008006" key="3">
    <source>
        <dbReference type="Google" id="ProtNLM"/>
    </source>
</evidence>
<sequence length="187" mass="20824">MTTKAIHLKTVGDLSTKSLFGALTRFTGRRGLPTEICIDNATHFHRADLELREALNSGSIQWTQISDRLEANGTSWRFIPPRAPHFGGLWEAAVRSFKTHLKRTLGPRRLIYEEFCTVLIGIEAVLISRPLGPVTGDPDDLTVLTLGHFLVGGPLMTVPQPEPATDRLDSLTHWALARSLQAVFYRK</sequence>
<dbReference type="InterPro" id="IPR036397">
    <property type="entry name" value="RNaseH_sf"/>
</dbReference>
<dbReference type="InterPro" id="IPR012337">
    <property type="entry name" value="RNaseH-like_sf"/>
</dbReference>
<gene>
    <name evidence="1" type="ORF">TKK_013054</name>
</gene>
<dbReference type="PANTHER" id="PTHR47331">
    <property type="entry name" value="PHD-TYPE DOMAIN-CONTAINING PROTEIN"/>
    <property type="match status" value="1"/>
</dbReference>
<dbReference type="PANTHER" id="PTHR47331:SF1">
    <property type="entry name" value="GAG-LIKE PROTEIN"/>
    <property type="match status" value="1"/>
</dbReference>
<proteinExistence type="predicted"/>
<dbReference type="Proteomes" id="UP001627154">
    <property type="component" value="Unassembled WGS sequence"/>
</dbReference>
<dbReference type="AlphaFoldDB" id="A0ABD2WGL6"/>
<dbReference type="Gene3D" id="3.30.420.10">
    <property type="entry name" value="Ribonuclease H-like superfamily/Ribonuclease H"/>
    <property type="match status" value="1"/>
</dbReference>
<name>A0ABD2WGL6_9HYME</name>
<evidence type="ECO:0000313" key="2">
    <source>
        <dbReference type="Proteomes" id="UP001627154"/>
    </source>
</evidence>
<accession>A0ABD2WGL6</accession>
<dbReference type="EMBL" id="JBJJXI010000106">
    <property type="protein sequence ID" value="KAL3392221.1"/>
    <property type="molecule type" value="Genomic_DNA"/>
</dbReference>
<dbReference type="SUPFAM" id="SSF53098">
    <property type="entry name" value="Ribonuclease H-like"/>
    <property type="match status" value="1"/>
</dbReference>
<keyword evidence="2" id="KW-1185">Reference proteome</keyword>